<evidence type="ECO:0000313" key="1">
    <source>
        <dbReference type="EMBL" id="GHA40067.1"/>
    </source>
</evidence>
<dbReference type="PROSITE" id="PS51257">
    <property type="entry name" value="PROKAR_LIPOPROTEIN"/>
    <property type="match status" value="1"/>
</dbReference>
<dbReference type="GO" id="GO:0008237">
    <property type="term" value="F:metallopeptidase activity"/>
    <property type="evidence" value="ECO:0007669"/>
    <property type="project" value="InterPro"/>
</dbReference>
<proteinExistence type="predicted"/>
<accession>A0A918SHX4</accession>
<dbReference type="AlphaFoldDB" id="A0A918SHX4"/>
<reference evidence="1" key="2">
    <citation type="submission" date="2020-09" db="EMBL/GenBank/DDBJ databases">
        <authorList>
            <person name="Sun Q."/>
            <person name="Kim S."/>
        </authorList>
    </citation>
    <scope>NUCLEOTIDE SEQUENCE</scope>
    <source>
        <strain evidence="1">KCTC 12719</strain>
    </source>
</reference>
<sequence length="254" mass="27957">MTKHFLKLLFAFILVITVSGCTKDSDENLHNSSNNLNLGVSSNDLLSDEKYTSLKLEVAYVKDYEPSPSTLNNIKSFLEEHINKPNGISLVTKEIQSTGSGPFSIEQVKKIEDETRTSFNSGNKISVYLLFLNGKSDSQKDNKLILGTAYKNTSMVIYGETIHRLSETSGISKSEIESTTIMHEFGHLFGLVDNGSPAQSDHEDTESKSHCNVPSCLMVATVEFGHGTLKMIEKGQAIGFDESCRHDLRANGGK</sequence>
<dbReference type="Proteomes" id="UP000610456">
    <property type="component" value="Unassembled WGS sequence"/>
</dbReference>
<dbReference type="EMBL" id="BMXB01000008">
    <property type="protein sequence ID" value="GHA40067.1"/>
    <property type="molecule type" value="Genomic_DNA"/>
</dbReference>
<dbReference type="RefSeq" id="WP_189604794.1">
    <property type="nucleotide sequence ID" value="NZ_BMXB01000008.1"/>
</dbReference>
<evidence type="ECO:0000313" key="2">
    <source>
        <dbReference type="Proteomes" id="UP000610456"/>
    </source>
</evidence>
<dbReference type="SUPFAM" id="SSF55486">
    <property type="entry name" value="Metalloproteases ('zincins'), catalytic domain"/>
    <property type="match status" value="1"/>
</dbReference>
<reference evidence="1" key="1">
    <citation type="journal article" date="2014" name="Int. J. Syst. Evol. Microbiol.">
        <title>Complete genome sequence of Corynebacterium casei LMG S-19264T (=DSM 44701T), isolated from a smear-ripened cheese.</title>
        <authorList>
            <consortium name="US DOE Joint Genome Institute (JGI-PGF)"/>
            <person name="Walter F."/>
            <person name="Albersmeier A."/>
            <person name="Kalinowski J."/>
            <person name="Ruckert C."/>
        </authorList>
    </citation>
    <scope>NUCLEOTIDE SEQUENCE</scope>
    <source>
        <strain evidence="1">KCTC 12719</strain>
    </source>
</reference>
<evidence type="ECO:0008006" key="3">
    <source>
        <dbReference type="Google" id="ProtNLM"/>
    </source>
</evidence>
<protein>
    <recommendedName>
        <fullName evidence="3">Membrane metalloprotease</fullName>
    </recommendedName>
</protein>
<keyword evidence="2" id="KW-1185">Reference proteome</keyword>
<name>A0A918SHX4_9FLAO</name>
<dbReference type="InterPro" id="IPR024079">
    <property type="entry name" value="MetalloPept_cat_dom_sf"/>
</dbReference>
<dbReference type="Gene3D" id="3.40.390.10">
    <property type="entry name" value="Collagenase (Catalytic Domain)"/>
    <property type="match status" value="1"/>
</dbReference>
<comment type="caution">
    <text evidence="1">The sequence shown here is derived from an EMBL/GenBank/DDBJ whole genome shotgun (WGS) entry which is preliminary data.</text>
</comment>
<organism evidence="1 2">
    <name type="scientific">Salinimicrobium marinum</name>
    <dbReference type="NCBI Taxonomy" id="680283"/>
    <lineage>
        <taxon>Bacteria</taxon>
        <taxon>Pseudomonadati</taxon>
        <taxon>Bacteroidota</taxon>
        <taxon>Flavobacteriia</taxon>
        <taxon>Flavobacteriales</taxon>
        <taxon>Flavobacteriaceae</taxon>
        <taxon>Salinimicrobium</taxon>
    </lineage>
</organism>
<gene>
    <name evidence="1" type="ORF">GCM10007103_21890</name>
</gene>